<dbReference type="OrthoDB" id="58802at2"/>
<reference evidence="6" key="1">
    <citation type="submission" date="2017-05" db="EMBL/GenBank/DDBJ databases">
        <title>The Genome Sequence of Enterococcus sp. 9E7_DIV0242.</title>
        <authorList>
            <consortium name="The Broad Institute Genomics Platform"/>
            <consortium name="The Broad Institute Genomic Center for Infectious Diseases"/>
            <person name="Earl A."/>
            <person name="Manson A."/>
            <person name="Schwartman J."/>
            <person name="Gilmore M."/>
            <person name="Abouelleil A."/>
            <person name="Cao P."/>
            <person name="Chapman S."/>
            <person name="Cusick C."/>
            <person name="Shea T."/>
            <person name="Young S."/>
            <person name="Neafsey D."/>
            <person name="Nusbaum C."/>
            <person name="Birren B."/>
        </authorList>
    </citation>
    <scope>NUCLEOTIDE SEQUENCE [LARGE SCALE GENOMIC DNA]</scope>
    <source>
        <strain evidence="6">9E7_DIV0242</strain>
    </source>
</reference>
<dbReference type="Proteomes" id="UP000195141">
    <property type="component" value="Chromosome"/>
</dbReference>
<dbReference type="Gene3D" id="3.40.50.1360">
    <property type="match status" value="1"/>
</dbReference>
<reference evidence="7" key="3">
    <citation type="submission" date="2024-03" db="EMBL/GenBank/DDBJ databases">
        <title>The Genome Sequence of Enterococcus sp. DIV0242b.</title>
        <authorList>
            <consortium name="The Broad Institute Genomics Platform"/>
            <consortium name="The Broad Institute Microbial Omics Core"/>
            <consortium name="The Broad Institute Genomic Center for Infectious Diseases"/>
            <person name="Earl A."/>
            <person name="Manson A."/>
            <person name="Gilmore M."/>
            <person name="Schwartman J."/>
            <person name="Shea T."/>
            <person name="Abouelleil A."/>
            <person name="Cao P."/>
            <person name="Chapman S."/>
            <person name="Cusick C."/>
            <person name="Young S."/>
            <person name="Neafsey D."/>
            <person name="Nusbaum C."/>
            <person name="Birren B."/>
        </authorList>
    </citation>
    <scope>NUCLEOTIDE SEQUENCE</scope>
    <source>
        <strain evidence="7">9E7_DIV0242</strain>
    </source>
</reference>
<dbReference type="Pfam" id="PF04198">
    <property type="entry name" value="Sugar-bind"/>
    <property type="match status" value="1"/>
</dbReference>
<keyword evidence="8" id="KW-1185">Reference proteome</keyword>
<sequence>MRISEDRRKLLKVATLYYDTGLTQAEIARKMSISRPVISKMLQQAKEDGIVKVSIHDDSAYAVKLSLELADRYQLDEVIIVPDNDYSPELKIKRKVSEVAADYLGSILEPNMSIGLSWGTTLADVIDALPFYSFPMIDVCPLVGGVSSEHLYYDTNHLAFRLSEKLNCRCQYAYFPALAESGELADVLNKSEMLQTAMNHAMKVDLAIIGVGNPTKHSTWNELGYFDEQNMLNIKQDSIKGDAVASLFDKNGQTVNNTISRRMLGIKVEDLTGIPKVMVIGSGKEKAESIHPLLMGNYCSILVTDQIAAEALLAM</sequence>
<accession>A0A242KDC9</accession>
<proteinExistence type="inferred from homology"/>
<comment type="similarity">
    <text evidence="1">Belongs to the SorC transcriptional regulatory family.</text>
</comment>
<dbReference type="InterPro" id="IPR037171">
    <property type="entry name" value="NagB/RpiA_transferase-like"/>
</dbReference>
<feature type="domain" description="Sugar-binding" evidence="5">
    <location>
        <begin position="63"/>
        <end position="314"/>
    </location>
</feature>
<dbReference type="GO" id="GO:0030246">
    <property type="term" value="F:carbohydrate binding"/>
    <property type="evidence" value="ECO:0007669"/>
    <property type="project" value="InterPro"/>
</dbReference>
<dbReference type="InterPro" id="IPR007324">
    <property type="entry name" value="Sugar-bd_dom_put"/>
</dbReference>
<evidence type="ECO:0000259" key="5">
    <source>
        <dbReference type="Pfam" id="PF04198"/>
    </source>
</evidence>
<protein>
    <recommendedName>
        <fullName evidence="5">Sugar-binding domain-containing protein</fullName>
    </recommendedName>
</protein>
<evidence type="ECO:0000313" key="7">
    <source>
        <dbReference type="EMBL" id="WYJ89030.1"/>
    </source>
</evidence>
<keyword evidence="3" id="KW-0238">DNA-binding</keyword>
<dbReference type="InterPro" id="IPR051054">
    <property type="entry name" value="SorC_transcr_regulators"/>
</dbReference>
<evidence type="ECO:0000256" key="1">
    <source>
        <dbReference type="ARBA" id="ARBA00010466"/>
    </source>
</evidence>
<gene>
    <name evidence="7" type="ORF">A5888_000749</name>
    <name evidence="6" type="ORF">A5888_000780</name>
</gene>
<dbReference type="SUPFAM" id="SSF100950">
    <property type="entry name" value="NagB/RpiA/CoA transferase-like"/>
    <property type="match status" value="1"/>
</dbReference>
<dbReference type="EMBL" id="CP147247">
    <property type="protein sequence ID" value="WYJ89030.1"/>
    <property type="molecule type" value="Genomic_DNA"/>
</dbReference>
<dbReference type="RefSeq" id="WP_086347887.1">
    <property type="nucleotide sequence ID" value="NZ_CP147247.1"/>
</dbReference>
<evidence type="ECO:0000256" key="4">
    <source>
        <dbReference type="ARBA" id="ARBA00023163"/>
    </source>
</evidence>
<keyword evidence="2" id="KW-0805">Transcription regulation</keyword>
<evidence type="ECO:0000256" key="2">
    <source>
        <dbReference type="ARBA" id="ARBA00023015"/>
    </source>
</evidence>
<evidence type="ECO:0000313" key="8">
    <source>
        <dbReference type="Proteomes" id="UP000195141"/>
    </source>
</evidence>
<dbReference type="Gene3D" id="1.10.10.60">
    <property type="entry name" value="Homeodomain-like"/>
    <property type="match status" value="1"/>
</dbReference>
<dbReference type="EMBL" id="NGMM01000001">
    <property type="protein sequence ID" value="OTP18966.1"/>
    <property type="molecule type" value="Genomic_DNA"/>
</dbReference>
<evidence type="ECO:0000313" key="6">
    <source>
        <dbReference type="EMBL" id="OTP18966.1"/>
    </source>
</evidence>
<keyword evidence="4" id="KW-0804">Transcription</keyword>
<organism evidence="6">
    <name type="scientific">Candidatus Enterococcus clewellii</name>
    <dbReference type="NCBI Taxonomy" id="1834193"/>
    <lineage>
        <taxon>Bacteria</taxon>
        <taxon>Bacillati</taxon>
        <taxon>Bacillota</taxon>
        <taxon>Bacilli</taxon>
        <taxon>Lactobacillales</taxon>
        <taxon>Enterococcaceae</taxon>
        <taxon>Enterococcus</taxon>
    </lineage>
</organism>
<dbReference type="GO" id="GO:0003677">
    <property type="term" value="F:DNA binding"/>
    <property type="evidence" value="ECO:0007669"/>
    <property type="project" value="UniProtKB-KW"/>
</dbReference>
<name>A0A242KDC9_9ENTE</name>
<evidence type="ECO:0000256" key="3">
    <source>
        <dbReference type="ARBA" id="ARBA00023125"/>
    </source>
</evidence>
<reference evidence="7" key="2">
    <citation type="submission" date="2017-05" db="EMBL/GenBank/DDBJ databases">
        <authorList>
            <consortium name="The Broad Institute Genomics Platform"/>
            <consortium name="The Broad Institute Genomic Center for Infectious Diseases"/>
            <person name="Earl A."/>
            <person name="Manson A."/>
            <person name="Schwartman J."/>
            <person name="Gilmore M."/>
            <person name="Abouelleil A."/>
            <person name="Cao P."/>
            <person name="Chapman S."/>
            <person name="Cusick C."/>
            <person name="Shea T."/>
            <person name="Young S."/>
            <person name="Neafsey D."/>
            <person name="Nusbaum C."/>
            <person name="Birren B."/>
        </authorList>
    </citation>
    <scope>NUCLEOTIDE SEQUENCE</scope>
    <source>
        <strain evidence="7">9E7_DIV0242</strain>
    </source>
</reference>
<dbReference type="AlphaFoldDB" id="A0A242KDC9"/>
<dbReference type="PANTHER" id="PTHR34294">
    <property type="entry name" value="TRANSCRIPTIONAL REGULATOR-RELATED"/>
    <property type="match status" value="1"/>
</dbReference>